<reference evidence="3 4" key="1">
    <citation type="submission" date="2016-12" db="EMBL/GenBank/DDBJ databases">
        <title>The genomes of Aspergillus section Nigri reveals drivers in fungal speciation.</title>
        <authorList>
            <consortium name="DOE Joint Genome Institute"/>
            <person name="Vesth T.C."/>
            <person name="Nybo J."/>
            <person name="Theobald S."/>
            <person name="Brandl J."/>
            <person name="Frisvad J.C."/>
            <person name="Nielsen K.F."/>
            <person name="Lyhne E.K."/>
            <person name="Kogle M.E."/>
            <person name="Kuo A."/>
            <person name="Riley R."/>
            <person name="Clum A."/>
            <person name="Nolan M."/>
            <person name="Lipzen A."/>
            <person name="Salamov A."/>
            <person name="Henrissat B."/>
            <person name="Wiebenga A."/>
            <person name="De Vries R.P."/>
            <person name="Grigoriev I.V."/>
            <person name="Mortensen U.H."/>
            <person name="Andersen M.R."/>
            <person name="Baker S.E."/>
        </authorList>
    </citation>
    <scope>NUCLEOTIDE SEQUENCE [LARGE SCALE GENOMIC DNA]</scope>
    <source>
        <strain evidence="3 4">JOP 1030-1</strain>
    </source>
</reference>
<evidence type="ECO:0000256" key="2">
    <source>
        <dbReference type="SAM" id="Phobius"/>
    </source>
</evidence>
<feature type="region of interest" description="Disordered" evidence="1">
    <location>
        <begin position="85"/>
        <end position="105"/>
    </location>
</feature>
<evidence type="ECO:0000256" key="1">
    <source>
        <dbReference type="SAM" id="MobiDB-lite"/>
    </source>
</evidence>
<keyword evidence="2" id="KW-1133">Transmembrane helix</keyword>
<keyword evidence="2" id="KW-0812">Transmembrane</keyword>
<name>A0A318ZA22_9EURO</name>
<protein>
    <submittedName>
        <fullName evidence="3">Uncharacterized protein</fullName>
    </submittedName>
</protein>
<dbReference type="RefSeq" id="XP_025430257.1">
    <property type="nucleotide sequence ID" value="XM_025580179.1"/>
</dbReference>
<dbReference type="GeneID" id="37081408"/>
<organism evidence="3 4">
    <name type="scientific">Aspergillus saccharolyticus JOP 1030-1</name>
    <dbReference type="NCBI Taxonomy" id="1450539"/>
    <lineage>
        <taxon>Eukaryota</taxon>
        <taxon>Fungi</taxon>
        <taxon>Dikarya</taxon>
        <taxon>Ascomycota</taxon>
        <taxon>Pezizomycotina</taxon>
        <taxon>Eurotiomycetes</taxon>
        <taxon>Eurotiomycetidae</taxon>
        <taxon>Eurotiales</taxon>
        <taxon>Aspergillaceae</taxon>
        <taxon>Aspergillus</taxon>
        <taxon>Aspergillus subgen. Circumdati</taxon>
    </lineage>
</organism>
<keyword evidence="2" id="KW-0472">Membrane</keyword>
<dbReference type="Proteomes" id="UP000248349">
    <property type="component" value="Unassembled WGS sequence"/>
</dbReference>
<accession>A0A318ZA22</accession>
<keyword evidence="4" id="KW-1185">Reference proteome</keyword>
<gene>
    <name evidence="3" type="ORF">BP01DRAFT_86324</name>
</gene>
<proteinExistence type="predicted"/>
<dbReference type="EMBL" id="KZ821238">
    <property type="protein sequence ID" value="PYH44275.1"/>
    <property type="molecule type" value="Genomic_DNA"/>
</dbReference>
<evidence type="ECO:0000313" key="4">
    <source>
        <dbReference type="Proteomes" id="UP000248349"/>
    </source>
</evidence>
<feature type="transmembrane region" description="Helical" evidence="2">
    <location>
        <begin position="42"/>
        <end position="66"/>
    </location>
</feature>
<sequence length="105" mass="11906">MPTIFRSNGSPSPSPGFPTPSPPFPLSLPRPFSVGSALVPSFVFFFFFFFFSFLPFFSFFPFFFFLHAHSIFFSRFSSLFRTRDSYSLPQPPPSLPQPALTVGKT</sequence>
<dbReference type="AlphaFoldDB" id="A0A318ZA22"/>
<evidence type="ECO:0000313" key="3">
    <source>
        <dbReference type="EMBL" id="PYH44275.1"/>
    </source>
</evidence>